<dbReference type="GO" id="GO:0046933">
    <property type="term" value="F:proton-transporting ATP synthase activity, rotational mechanism"/>
    <property type="evidence" value="ECO:0007669"/>
    <property type="project" value="UniProtKB-UniRule"/>
</dbReference>
<evidence type="ECO:0000256" key="3">
    <source>
        <dbReference type="ARBA" id="ARBA00022547"/>
    </source>
</evidence>
<dbReference type="Pfam" id="PF00213">
    <property type="entry name" value="OSCP"/>
    <property type="match status" value="1"/>
</dbReference>
<comment type="function">
    <text evidence="11">Component of the F(0) channel, it forms part of the peripheral stalk, linking F(1) to F(0). The b'-subunit is a diverged and duplicated form of b found in plants and photosynthetic bacteria.</text>
</comment>
<keyword evidence="6 13" id="KW-1133">Transmembrane helix</keyword>
<comment type="similarity">
    <text evidence="1 13">Belongs to the ATPase B chain family.</text>
</comment>
<keyword evidence="14" id="KW-0175">Coiled coil</keyword>
<feature type="transmembrane region" description="Helical" evidence="13">
    <location>
        <begin position="6"/>
        <end position="27"/>
    </location>
</feature>
<keyword evidence="16" id="KW-1185">Reference proteome</keyword>
<keyword evidence="13" id="KW-1003">Cell membrane</keyword>
<dbReference type="InterPro" id="IPR000711">
    <property type="entry name" value="ATPase_OSCP/dsu"/>
</dbReference>
<accession>A0A4V2Z8E9</accession>
<dbReference type="EMBL" id="SMFP01000002">
    <property type="protein sequence ID" value="TDE40076.1"/>
    <property type="molecule type" value="Genomic_DNA"/>
</dbReference>
<keyword evidence="9 13" id="KW-0066">ATP synthesis</keyword>
<comment type="subcellular location">
    <subcellularLocation>
        <location evidence="13">Cell membrane</location>
        <topology evidence="13">Single-pass membrane protein</topology>
    </subcellularLocation>
    <subcellularLocation>
        <location evidence="12">Endomembrane system</location>
        <topology evidence="12">Single-pass membrane protein</topology>
    </subcellularLocation>
</comment>
<evidence type="ECO:0000256" key="13">
    <source>
        <dbReference type="HAMAP-Rule" id="MF_01398"/>
    </source>
</evidence>
<evidence type="ECO:0000256" key="1">
    <source>
        <dbReference type="ARBA" id="ARBA00005513"/>
    </source>
</evidence>
<evidence type="ECO:0000256" key="9">
    <source>
        <dbReference type="ARBA" id="ARBA00023310"/>
    </source>
</evidence>
<comment type="subunit">
    <text evidence="13">F-type ATPases have 2 components, F(1) - the catalytic core - and F(0) - the membrane proton channel. F(1) has five subunits: alpha(3), beta(3), gamma(1), delta(1), epsilon(1). F(0) has three main subunits: a(1), b(2) and c(10-14). The alpha and beta chains form an alternating ring which encloses part of the gamma chain. F(1) is attached to F(0) by a central stalk formed by the gamma and epsilon chains, while a peripheral stalk is formed by the delta and b chains.</text>
</comment>
<keyword evidence="2 13" id="KW-0813">Transport</keyword>
<comment type="caution">
    <text evidence="15">The sequence shown here is derived from an EMBL/GenBank/DDBJ whole genome shotgun (WGS) entry which is preliminary data.</text>
</comment>
<evidence type="ECO:0000256" key="4">
    <source>
        <dbReference type="ARBA" id="ARBA00022692"/>
    </source>
</evidence>
<dbReference type="HAMAP" id="MF_01398">
    <property type="entry name" value="ATP_synth_b_bprime"/>
    <property type="match status" value="1"/>
</dbReference>
<dbReference type="InterPro" id="IPR050059">
    <property type="entry name" value="ATP_synthase_B_chain"/>
</dbReference>
<organism evidence="15 16">
    <name type="scientific">Antarcticimicrobium sediminis</name>
    <dbReference type="NCBI Taxonomy" id="2546227"/>
    <lineage>
        <taxon>Bacteria</taxon>
        <taxon>Pseudomonadati</taxon>
        <taxon>Pseudomonadota</taxon>
        <taxon>Alphaproteobacteria</taxon>
        <taxon>Rhodobacterales</taxon>
        <taxon>Paracoccaceae</taxon>
        <taxon>Antarcticimicrobium</taxon>
    </lineage>
</organism>
<keyword evidence="5 13" id="KW-0375">Hydrogen ion transport</keyword>
<evidence type="ECO:0000256" key="7">
    <source>
        <dbReference type="ARBA" id="ARBA00023065"/>
    </source>
</evidence>
<dbReference type="GO" id="GO:0045259">
    <property type="term" value="C:proton-transporting ATP synthase complex"/>
    <property type="evidence" value="ECO:0007669"/>
    <property type="project" value="UniProtKB-KW"/>
</dbReference>
<evidence type="ECO:0000313" key="15">
    <source>
        <dbReference type="EMBL" id="TDE40076.1"/>
    </source>
</evidence>
<dbReference type="Pfam" id="PF00430">
    <property type="entry name" value="ATP-synt_B"/>
    <property type="match status" value="1"/>
</dbReference>
<dbReference type="AlphaFoldDB" id="A0A4V2Z8E9"/>
<keyword evidence="4 13" id="KW-0812">Transmembrane</keyword>
<keyword evidence="7 13" id="KW-0406">Ion transport</keyword>
<dbReference type="InterPro" id="IPR002146">
    <property type="entry name" value="ATP_synth_b/b'su_bac/chlpt"/>
</dbReference>
<feature type="coiled-coil region" evidence="14">
    <location>
        <begin position="31"/>
        <end position="72"/>
    </location>
</feature>
<evidence type="ECO:0000313" key="16">
    <source>
        <dbReference type="Proteomes" id="UP000294662"/>
    </source>
</evidence>
<dbReference type="PANTHER" id="PTHR33445:SF2">
    <property type="entry name" value="ATP SYNTHASE SUBUNIT B', CHLOROPLASTIC"/>
    <property type="match status" value="1"/>
</dbReference>
<protein>
    <recommendedName>
        <fullName evidence="13">ATP synthase subunit b</fullName>
    </recommendedName>
    <alternativeName>
        <fullName evidence="13">ATP synthase F(0) sector subunit b</fullName>
    </alternativeName>
    <alternativeName>
        <fullName evidence="13">ATPase subunit I</fullName>
    </alternativeName>
    <alternativeName>
        <fullName evidence="13">F-type ATPase subunit b</fullName>
        <shortName evidence="13">F-ATPase subunit b</shortName>
    </alternativeName>
</protein>
<keyword evidence="3 13" id="KW-0138">CF(0)</keyword>
<name>A0A4V2Z8E9_9RHOB</name>
<dbReference type="OrthoDB" id="466272at2"/>
<evidence type="ECO:0000256" key="8">
    <source>
        <dbReference type="ARBA" id="ARBA00023136"/>
    </source>
</evidence>
<reference evidence="15 16" key="1">
    <citation type="submission" date="2019-03" db="EMBL/GenBank/DDBJ databases">
        <authorList>
            <person name="Zhang S."/>
        </authorList>
    </citation>
    <scope>NUCLEOTIDE SEQUENCE [LARGE SCALE GENOMIC DNA]</scope>
    <source>
        <strain evidence="15 16">S4J41</strain>
    </source>
</reference>
<evidence type="ECO:0000256" key="11">
    <source>
        <dbReference type="ARBA" id="ARBA00025614"/>
    </source>
</evidence>
<dbReference type="GO" id="GO:0046961">
    <property type="term" value="F:proton-transporting ATPase activity, rotational mechanism"/>
    <property type="evidence" value="ECO:0007669"/>
    <property type="project" value="TreeGrafter"/>
</dbReference>
<keyword evidence="8 13" id="KW-0472">Membrane</keyword>
<dbReference type="Proteomes" id="UP000294662">
    <property type="component" value="Unassembled WGS sequence"/>
</dbReference>
<dbReference type="GO" id="GO:0005886">
    <property type="term" value="C:plasma membrane"/>
    <property type="evidence" value="ECO:0007669"/>
    <property type="project" value="UniProtKB-SubCell"/>
</dbReference>
<evidence type="ECO:0000256" key="10">
    <source>
        <dbReference type="ARBA" id="ARBA00025198"/>
    </source>
</evidence>
<sequence length="255" mass="27750">MQIDWLTVAAQIVNFLLLVLLLRWALYRPLRRALTARQEAVTERLRQAETARAKAEAAATAHTDALRTLEQERAARLQSAEQEGEAKRAELIAAAKDELAARRAAWQAQLVDEKADFLDRLRHRAGESFVGMARSILAEMADQDLVDRMAMTFAHRLSGLGTEDRALLHVAATAGNRPEILSSLPLSDAARGQITAALSALLGAAAEPVFTEDGDLACGLVLQLGSQRVGWTIAEHLDRFAQEVAQQLDTPEAAG</sequence>
<proteinExistence type="inferred from homology"/>
<gene>
    <name evidence="13" type="primary">atpF</name>
    <name evidence="15" type="ORF">E1B25_03720</name>
</gene>
<dbReference type="PANTHER" id="PTHR33445">
    <property type="entry name" value="ATP SYNTHASE SUBUNIT B', CHLOROPLASTIC"/>
    <property type="match status" value="1"/>
</dbReference>
<evidence type="ECO:0000256" key="14">
    <source>
        <dbReference type="SAM" id="Coils"/>
    </source>
</evidence>
<evidence type="ECO:0000256" key="6">
    <source>
        <dbReference type="ARBA" id="ARBA00022989"/>
    </source>
</evidence>
<dbReference type="GO" id="GO:0012505">
    <property type="term" value="C:endomembrane system"/>
    <property type="evidence" value="ECO:0007669"/>
    <property type="project" value="UniProtKB-SubCell"/>
</dbReference>
<evidence type="ECO:0000256" key="2">
    <source>
        <dbReference type="ARBA" id="ARBA00022448"/>
    </source>
</evidence>
<dbReference type="RefSeq" id="WP_132827332.1">
    <property type="nucleotide sequence ID" value="NZ_SMFP01000002.1"/>
</dbReference>
<evidence type="ECO:0000256" key="5">
    <source>
        <dbReference type="ARBA" id="ARBA00022781"/>
    </source>
</evidence>
<comment type="function">
    <text evidence="10 13">F(1)F(0) ATP synthase produces ATP from ADP in the presence of a proton or sodium gradient. F-type ATPases consist of two structural domains, F(1) containing the extramembraneous catalytic core and F(0) containing the membrane proton channel, linked together by a central stalk and a peripheral stalk. During catalysis, ATP synthesis in the catalytic domain of F(1) is coupled via a rotary mechanism of the central stalk subunits to proton translocation.</text>
</comment>
<evidence type="ECO:0000256" key="12">
    <source>
        <dbReference type="ARBA" id="ARBA00037847"/>
    </source>
</evidence>